<evidence type="ECO:0000256" key="2">
    <source>
        <dbReference type="SAM" id="Phobius"/>
    </source>
</evidence>
<dbReference type="EMBL" id="VCGU01000010">
    <property type="protein sequence ID" value="TRY69369.1"/>
    <property type="molecule type" value="Genomic_DNA"/>
</dbReference>
<evidence type="ECO:0000256" key="3">
    <source>
        <dbReference type="SAM" id="SignalP"/>
    </source>
</evidence>
<keyword evidence="2" id="KW-0812">Transmembrane</keyword>
<name>A0A553NVB1_TIGCA</name>
<keyword evidence="2" id="KW-0472">Membrane</keyword>
<gene>
    <name evidence="4" type="ORF">TCAL_03032</name>
</gene>
<feature type="compositionally biased region" description="Basic and acidic residues" evidence="1">
    <location>
        <begin position="416"/>
        <end position="426"/>
    </location>
</feature>
<keyword evidence="2" id="KW-1133">Transmembrane helix</keyword>
<evidence type="ECO:0000313" key="4">
    <source>
        <dbReference type="EMBL" id="TRY69369.1"/>
    </source>
</evidence>
<feature type="chain" id="PRO_5021847605" description="VWFD domain-containing protein" evidence="3">
    <location>
        <begin position="22"/>
        <end position="443"/>
    </location>
</feature>
<dbReference type="AlphaFoldDB" id="A0A553NVB1"/>
<evidence type="ECO:0000313" key="5">
    <source>
        <dbReference type="Proteomes" id="UP000318571"/>
    </source>
</evidence>
<evidence type="ECO:0000256" key="1">
    <source>
        <dbReference type="SAM" id="MobiDB-lite"/>
    </source>
</evidence>
<feature type="transmembrane region" description="Helical" evidence="2">
    <location>
        <begin position="380"/>
        <end position="405"/>
    </location>
</feature>
<keyword evidence="5" id="KW-1185">Reference proteome</keyword>
<dbReference type="Proteomes" id="UP000318571">
    <property type="component" value="Chromosome 1"/>
</dbReference>
<feature type="signal peptide" evidence="3">
    <location>
        <begin position="1"/>
        <end position="21"/>
    </location>
</feature>
<keyword evidence="3" id="KW-0732">Signal</keyword>
<comment type="caution">
    <text evidence="4">The sequence shown here is derived from an EMBL/GenBank/DDBJ whole genome shotgun (WGS) entry which is preliminary data.</text>
</comment>
<reference evidence="4 5" key="1">
    <citation type="journal article" date="2018" name="Nat. Ecol. Evol.">
        <title>Genomic signatures of mitonuclear coevolution across populations of Tigriopus californicus.</title>
        <authorList>
            <person name="Barreto F.S."/>
            <person name="Watson E.T."/>
            <person name="Lima T.G."/>
            <person name="Willett C.S."/>
            <person name="Edmands S."/>
            <person name="Li W."/>
            <person name="Burton R.S."/>
        </authorList>
    </citation>
    <scope>NUCLEOTIDE SEQUENCE [LARGE SCALE GENOMIC DNA]</scope>
    <source>
        <strain evidence="4 5">San Diego</strain>
    </source>
</reference>
<evidence type="ECO:0008006" key="6">
    <source>
        <dbReference type="Google" id="ProtNLM"/>
    </source>
</evidence>
<proteinExistence type="predicted"/>
<accession>A0A553NVB1</accession>
<feature type="region of interest" description="Disordered" evidence="1">
    <location>
        <begin position="416"/>
        <end position="443"/>
    </location>
</feature>
<sequence>MKILPFVSGLVVLTWFVQCQGQTEDCQTKGEIPISEIVASGGKTLQGCPYSYFVLTIEPLTSIFISRGNFELQIKDGGESLPTFTTNVTRSLKIATKSDEVTLTGSGDITLKISFQEFPLILTTKDIAKPLTGREKIADLQPNSRHHYNFDTIEGVHELDVTWNLQELDNGFLAVRSGNGRIGLLSVRGSKTNQEKVAVMVKDEESTLQVDLITQNSIHAFSNVIDFELKYNLAEKEIITTTQEPSTEPTLNPDMDPVEIFVVAVNEEDFAASNAVKLQDTIENWAQEYISGSNGTAGSCNVQFFPLVSCRQICQMTADIDRGCVAFFVNVVPNIFCPYTNSLLRRDVESDKQSELDGLVDEFKAKRIIADNCLQGEHGWLIMTILLPVGTVVFMILAAIVMSFANRSTKMKKTKGIELDKSRDEADPTTLNGPLPAYLSVEH</sequence>
<protein>
    <recommendedName>
        <fullName evidence="6">VWFD domain-containing protein</fullName>
    </recommendedName>
</protein>
<organism evidence="4 5">
    <name type="scientific">Tigriopus californicus</name>
    <name type="common">Marine copepod</name>
    <dbReference type="NCBI Taxonomy" id="6832"/>
    <lineage>
        <taxon>Eukaryota</taxon>
        <taxon>Metazoa</taxon>
        <taxon>Ecdysozoa</taxon>
        <taxon>Arthropoda</taxon>
        <taxon>Crustacea</taxon>
        <taxon>Multicrustacea</taxon>
        <taxon>Hexanauplia</taxon>
        <taxon>Copepoda</taxon>
        <taxon>Harpacticoida</taxon>
        <taxon>Harpacticidae</taxon>
        <taxon>Tigriopus</taxon>
    </lineage>
</organism>